<dbReference type="Proteomes" id="UP000002334">
    <property type="component" value="Chromosome"/>
</dbReference>
<sequence>MPSLFDFLNHDKNTRKFIKMSTPVSSLFFNRSITIKKNLFNKEETKMSDCFKYASNVFKNKATVNLINNISSTDLALEDLVARRIFSDFREYSNIKNEKEFMDILQAIIGEKYKIGNAELKIMECPINEGNKNETIIIKFELHDNKKNISTQGCVFFEKKSGKDKSSNFVEFKLTINDKRFLNKKSHLIDFFKNVFKRIFGYKTKFELINTKKNQ</sequence>
<dbReference type="KEGG" id="hde:HDEF_1906"/>
<evidence type="ECO:0000313" key="2">
    <source>
        <dbReference type="Proteomes" id="UP000002334"/>
    </source>
</evidence>
<reference evidence="1 2" key="1">
    <citation type="journal article" date="2009" name="Proc. Natl. Acad. Sci. U.S.A.">
        <title>Hamiltonella defensa, genome evolution of protective bacterial endosymbiont from pathogenic ancestors.</title>
        <authorList>
            <person name="Degnan P.H."/>
            <person name="Yu Y."/>
            <person name="Sisneros N."/>
            <person name="Wing R.A."/>
            <person name="Moran N.A."/>
        </authorList>
    </citation>
    <scope>NUCLEOTIDE SEQUENCE [LARGE SCALE GENOMIC DNA]</scope>
    <source>
        <strain evidence="2">5AT</strain>
    </source>
</reference>
<dbReference type="EMBL" id="CP001277">
    <property type="protein sequence ID" value="ACQ68495.1"/>
    <property type="molecule type" value="Genomic_DNA"/>
</dbReference>
<proteinExistence type="predicted"/>
<keyword evidence="2" id="KW-1185">Reference proteome</keyword>
<evidence type="ECO:0000313" key="1">
    <source>
        <dbReference type="EMBL" id="ACQ68495.1"/>
    </source>
</evidence>
<dbReference type="eggNOG" id="COG1196">
    <property type="taxonomic scope" value="Bacteria"/>
</dbReference>
<organism evidence="1 2">
    <name type="scientific">Hamiltonella defensa subsp. Acyrthosiphon pisum (strain 5AT)</name>
    <dbReference type="NCBI Taxonomy" id="572265"/>
    <lineage>
        <taxon>Bacteria</taxon>
        <taxon>Pseudomonadati</taxon>
        <taxon>Pseudomonadota</taxon>
        <taxon>Gammaproteobacteria</taxon>
        <taxon>Enterobacterales</taxon>
        <taxon>Enterobacteriaceae</taxon>
        <taxon>aphid secondary symbionts</taxon>
        <taxon>Candidatus Williamhamiltonella</taxon>
    </lineage>
</organism>
<dbReference type="AlphaFoldDB" id="C4K7F2"/>
<gene>
    <name evidence="1" type="ordered locus">HDEF_1906</name>
</gene>
<dbReference type="HOGENOM" id="CLU_1281733_0_0_6"/>
<name>C4K7F2_HAMD5</name>
<protein>
    <submittedName>
        <fullName evidence="1">Uncharacterized protein</fullName>
    </submittedName>
</protein>
<dbReference type="STRING" id="572265.HDEF_1906"/>
<accession>C4K7F2</accession>